<feature type="region of interest" description="Disordered" evidence="1">
    <location>
        <begin position="64"/>
        <end position="104"/>
    </location>
</feature>
<feature type="region of interest" description="Disordered" evidence="1">
    <location>
        <begin position="177"/>
        <end position="205"/>
    </location>
</feature>
<dbReference type="Proteomes" id="UP000735302">
    <property type="component" value="Unassembled WGS sequence"/>
</dbReference>
<evidence type="ECO:0000313" key="2">
    <source>
        <dbReference type="EMBL" id="GFO10928.1"/>
    </source>
</evidence>
<keyword evidence="3" id="KW-1185">Reference proteome</keyword>
<gene>
    <name evidence="2" type="ORF">PoB_003743300</name>
</gene>
<dbReference type="EMBL" id="BLXT01004211">
    <property type="protein sequence ID" value="GFO10928.1"/>
    <property type="molecule type" value="Genomic_DNA"/>
</dbReference>
<reference evidence="2 3" key="1">
    <citation type="journal article" date="2021" name="Elife">
        <title>Chloroplast acquisition without the gene transfer in kleptoplastic sea slugs, Plakobranchus ocellatus.</title>
        <authorList>
            <person name="Maeda T."/>
            <person name="Takahashi S."/>
            <person name="Yoshida T."/>
            <person name="Shimamura S."/>
            <person name="Takaki Y."/>
            <person name="Nagai Y."/>
            <person name="Toyoda A."/>
            <person name="Suzuki Y."/>
            <person name="Arimoto A."/>
            <person name="Ishii H."/>
            <person name="Satoh N."/>
            <person name="Nishiyama T."/>
            <person name="Hasebe M."/>
            <person name="Maruyama T."/>
            <person name="Minagawa J."/>
            <person name="Obokata J."/>
            <person name="Shigenobu S."/>
        </authorList>
    </citation>
    <scope>NUCLEOTIDE SEQUENCE [LARGE SCALE GENOMIC DNA]</scope>
</reference>
<organism evidence="2 3">
    <name type="scientific">Plakobranchus ocellatus</name>
    <dbReference type="NCBI Taxonomy" id="259542"/>
    <lineage>
        <taxon>Eukaryota</taxon>
        <taxon>Metazoa</taxon>
        <taxon>Spiralia</taxon>
        <taxon>Lophotrochozoa</taxon>
        <taxon>Mollusca</taxon>
        <taxon>Gastropoda</taxon>
        <taxon>Heterobranchia</taxon>
        <taxon>Euthyneura</taxon>
        <taxon>Panpulmonata</taxon>
        <taxon>Sacoglossa</taxon>
        <taxon>Placobranchoidea</taxon>
        <taxon>Plakobranchidae</taxon>
        <taxon>Plakobranchus</taxon>
    </lineage>
</organism>
<protein>
    <submittedName>
        <fullName evidence="2">Uncharacterized protein</fullName>
    </submittedName>
</protein>
<evidence type="ECO:0000313" key="3">
    <source>
        <dbReference type="Proteomes" id="UP000735302"/>
    </source>
</evidence>
<sequence length="235" mass="26563">MLESWSLKHCRLTFPIEEIAPGNNASSAYFSFHRVNSKVTNQCWRDRVWNIAVRPLVHRERPKYPLANSGKDQWKKPSQRAAKMEKANTVPSYESGREGQCSEPKDVSITDRLACYRLWANNHVPWRTVTVWGGNKRPQDSTGAYSGSTKLHQLRSRRHEALCGIVYAEPSRLDLTAGQRPSLSCQGDTSLPRRTTNQCHPSLASNITRHDTDRTCLGNTGRHIQGMNPALQNNA</sequence>
<feature type="compositionally biased region" description="Polar residues" evidence="1">
    <location>
        <begin position="179"/>
        <end position="205"/>
    </location>
</feature>
<proteinExistence type="predicted"/>
<name>A0AAV4AU53_9GAST</name>
<comment type="caution">
    <text evidence="2">The sequence shown here is derived from an EMBL/GenBank/DDBJ whole genome shotgun (WGS) entry which is preliminary data.</text>
</comment>
<evidence type="ECO:0000256" key="1">
    <source>
        <dbReference type="SAM" id="MobiDB-lite"/>
    </source>
</evidence>
<accession>A0AAV4AU53</accession>
<dbReference type="AlphaFoldDB" id="A0AAV4AU53"/>